<sequence length="141" mass="16565">MEASKIRHLPHEEELVQTLIRSLEGIYYKTLFFAGIPSFNNLIRIGKELEYNIQSGRITHTQIPLQVLKKSLDERNKDASTYIPPKQRNQNIEQVHAILEPWNPQVSQNKVRKPRVFTPLRETLADIFQRLWAKGLLRPRN</sequence>
<evidence type="ECO:0000313" key="1">
    <source>
        <dbReference type="EMBL" id="KEH17243.1"/>
    </source>
</evidence>
<dbReference type="Proteomes" id="UP000002051">
    <property type="component" value="Unassembled WGS sequence"/>
</dbReference>
<name>G7ZUH6_MEDTR</name>
<reference evidence="1 3" key="2">
    <citation type="journal article" date="2014" name="BMC Genomics">
        <title>An improved genome release (version Mt4.0) for the model legume Medicago truncatula.</title>
        <authorList>
            <person name="Tang H."/>
            <person name="Krishnakumar V."/>
            <person name="Bidwell S."/>
            <person name="Rosen B."/>
            <person name="Chan A."/>
            <person name="Zhou S."/>
            <person name="Gentzbittel L."/>
            <person name="Childs K.L."/>
            <person name="Yandell M."/>
            <person name="Gundlach H."/>
            <person name="Mayer K.F."/>
            <person name="Schwartz D.C."/>
            <person name="Town C.D."/>
        </authorList>
    </citation>
    <scope>GENOME REANNOTATION</scope>
    <source>
        <strain evidence="1">A17</strain>
        <strain evidence="2 3">cv. Jemalong A17</strain>
    </source>
</reference>
<dbReference type="PaxDb" id="3880-AES82864"/>
<organism evidence="1 3">
    <name type="scientific">Medicago truncatula</name>
    <name type="common">Barrel medic</name>
    <name type="synonym">Medicago tribuloides</name>
    <dbReference type="NCBI Taxonomy" id="3880"/>
    <lineage>
        <taxon>Eukaryota</taxon>
        <taxon>Viridiplantae</taxon>
        <taxon>Streptophyta</taxon>
        <taxon>Embryophyta</taxon>
        <taxon>Tracheophyta</taxon>
        <taxon>Spermatophyta</taxon>
        <taxon>Magnoliopsida</taxon>
        <taxon>eudicotyledons</taxon>
        <taxon>Gunneridae</taxon>
        <taxon>Pentapetalae</taxon>
        <taxon>rosids</taxon>
        <taxon>fabids</taxon>
        <taxon>Fabales</taxon>
        <taxon>Fabaceae</taxon>
        <taxon>Papilionoideae</taxon>
        <taxon>50 kb inversion clade</taxon>
        <taxon>NPAAA clade</taxon>
        <taxon>Hologalegina</taxon>
        <taxon>IRL clade</taxon>
        <taxon>Trifolieae</taxon>
        <taxon>Medicago</taxon>
    </lineage>
</organism>
<dbReference type="HOGENOM" id="CLU_1828221_0_0_1"/>
<dbReference type="EMBL" id="KL402755">
    <property type="protein sequence ID" value="KEH17243.1"/>
    <property type="molecule type" value="Genomic_DNA"/>
</dbReference>
<gene>
    <name evidence="1" type="ORF">MTR_0030s0400</name>
</gene>
<reference evidence="2" key="3">
    <citation type="submission" date="2015-06" db="UniProtKB">
        <authorList>
            <consortium name="EnsemblPlants"/>
        </authorList>
    </citation>
    <scope>IDENTIFICATION</scope>
    <source>
        <strain evidence="2">cv. Jemalong A17</strain>
    </source>
</reference>
<protein>
    <submittedName>
        <fullName evidence="1 2">Uncharacterized protein</fullName>
    </submittedName>
</protein>
<evidence type="ECO:0000313" key="2">
    <source>
        <dbReference type="EnsemblPlants" id="KEH17243"/>
    </source>
</evidence>
<proteinExistence type="predicted"/>
<dbReference type="AlphaFoldDB" id="G7ZUH6"/>
<accession>G7ZUH6</accession>
<reference evidence="1 3" key="1">
    <citation type="journal article" date="2011" name="Nature">
        <title>The Medicago genome provides insight into the evolution of rhizobial symbioses.</title>
        <authorList>
            <person name="Young N.D."/>
            <person name="Debelle F."/>
            <person name="Oldroyd G.E."/>
            <person name="Geurts R."/>
            <person name="Cannon S.B."/>
            <person name="Udvardi M.K."/>
            <person name="Benedito V.A."/>
            <person name="Mayer K.F."/>
            <person name="Gouzy J."/>
            <person name="Schoof H."/>
            <person name="Van de Peer Y."/>
            <person name="Proost S."/>
            <person name="Cook D.R."/>
            <person name="Meyers B.C."/>
            <person name="Spannagl M."/>
            <person name="Cheung F."/>
            <person name="De Mita S."/>
            <person name="Krishnakumar V."/>
            <person name="Gundlach H."/>
            <person name="Zhou S."/>
            <person name="Mudge J."/>
            <person name="Bharti A.K."/>
            <person name="Murray J.D."/>
            <person name="Naoumkina M.A."/>
            <person name="Rosen B."/>
            <person name="Silverstein K.A."/>
            <person name="Tang H."/>
            <person name="Rombauts S."/>
            <person name="Zhao P.X."/>
            <person name="Zhou P."/>
            <person name="Barbe V."/>
            <person name="Bardou P."/>
            <person name="Bechner M."/>
            <person name="Bellec A."/>
            <person name="Berger A."/>
            <person name="Berges H."/>
            <person name="Bidwell S."/>
            <person name="Bisseling T."/>
            <person name="Choisne N."/>
            <person name="Couloux A."/>
            <person name="Denny R."/>
            <person name="Deshpande S."/>
            <person name="Dai X."/>
            <person name="Doyle J.J."/>
            <person name="Dudez A.M."/>
            <person name="Farmer A.D."/>
            <person name="Fouteau S."/>
            <person name="Franken C."/>
            <person name="Gibelin C."/>
            <person name="Gish J."/>
            <person name="Goldstein S."/>
            <person name="Gonzalez A.J."/>
            <person name="Green P.J."/>
            <person name="Hallab A."/>
            <person name="Hartog M."/>
            <person name="Hua A."/>
            <person name="Humphray S.J."/>
            <person name="Jeong D.H."/>
            <person name="Jing Y."/>
            <person name="Jocker A."/>
            <person name="Kenton S.M."/>
            <person name="Kim D.J."/>
            <person name="Klee K."/>
            <person name="Lai H."/>
            <person name="Lang C."/>
            <person name="Lin S."/>
            <person name="Macmil S.L."/>
            <person name="Magdelenat G."/>
            <person name="Matthews L."/>
            <person name="McCorrison J."/>
            <person name="Monaghan E.L."/>
            <person name="Mun J.H."/>
            <person name="Najar F.Z."/>
            <person name="Nicholson C."/>
            <person name="Noirot C."/>
            <person name="O'Bleness M."/>
            <person name="Paule C.R."/>
            <person name="Poulain J."/>
            <person name="Prion F."/>
            <person name="Qin B."/>
            <person name="Qu C."/>
            <person name="Retzel E.F."/>
            <person name="Riddle C."/>
            <person name="Sallet E."/>
            <person name="Samain S."/>
            <person name="Samson N."/>
            <person name="Sanders I."/>
            <person name="Saurat O."/>
            <person name="Scarpelli C."/>
            <person name="Schiex T."/>
            <person name="Segurens B."/>
            <person name="Severin A.J."/>
            <person name="Sherrier D.J."/>
            <person name="Shi R."/>
            <person name="Sims S."/>
            <person name="Singer S.R."/>
            <person name="Sinharoy S."/>
            <person name="Sterck L."/>
            <person name="Viollet A."/>
            <person name="Wang B.B."/>
            <person name="Wang K."/>
            <person name="Wang M."/>
            <person name="Wang X."/>
            <person name="Warfsmann J."/>
            <person name="Weissenbach J."/>
            <person name="White D.D."/>
            <person name="White J.D."/>
            <person name="Wiley G.B."/>
            <person name="Wincker P."/>
            <person name="Xing Y."/>
            <person name="Yang L."/>
            <person name="Yao Z."/>
            <person name="Ying F."/>
            <person name="Zhai J."/>
            <person name="Zhou L."/>
            <person name="Zuber A."/>
            <person name="Denarie J."/>
            <person name="Dixon R.A."/>
            <person name="May G.D."/>
            <person name="Schwartz D.C."/>
            <person name="Rogers J."/>
            <person name="Quetier F."/>
            <person name="Town C.D."/>
            <person name="Roe B.A."/>
        </authorList>
    </citation>
    <scope>NUCLEOTIDE SEQUENCE [LARGE SCALE GENOMIC DNA]</scope>
    <source>
        <strain evidence="1">A17</strain>
        <strain evidence="2 3">cv. Jemalong A17</strain>
    </source>
</reference>
<evidence type="ECO:0000313" key="3">
    <source>
        <dbReference type="Proteomes" id="UP000002051"/>
    </source>
</evidence>
<keyword evidence="3" id="KW-1185">Reference proteome</keyword>
<dbReference type="STRING" id="3880.G7ZUH6"/>
<dbReference type="EnsemblPlants" id="KEH17243">
    <property type="protein sequence ID" value="KEH17243"/>
    <property type="gene ID" value="MTR_0030s0400"/>
</dbReference>
<dbReference type="eggNOG" id="ENOG502SPFQ">
    <property type="taxonomic scope" value="Eukaryota"/>
</dbReference>